<dbReference type="Proteomes" id="UP001305414">
    <property type="component" value="Unassembled WGS sequence"/>
</dbReference>
<gene>
    <name evidence="2" type="ORF">RRF57_011433</name>
</gene>
<feature type="coiled-coil region" evidence="1">
    <location>
        <begin position="341"/>
        <end position="369"/>
    </location>
</feature>
<evidence type="ECO:0000313" key="3">
    <source>
        <dbReference type="Proteomes" id="UP001305414"/>
    </source>
</evidence>
<protein>
    <submittedName>
        <fullName evidence="2">Uncharacterized protein</fullName>
    </submittedName>
</protein>
<dbReference type="EMBL" id="JAWHQM010000057">
    <property type="protein sequence ID" value="KAK5635721.1"/>
    <property type="molecule type" value="Genomic_DNA"/>
</dbReference>
<name>A0AAN7ZD71_9PEZI</name>
<dbReference type="AlphaFoldDB" id="A0AAN7ZD71"/>
<evidence type="ECO:0000313" key="2">
    <source>
        <dbReference type="EMBL" id="KAK5635721.1"/>
    </source>
</evidence>
<accession>A0AAN7ZD71</accession>
<keyword evidence="1" id="KW-0175">Coiled coil</keyword>
<comment type="caution">
    <text evidence="2">The sequence shown here is derived from an EMBL/GenBank/DDBJ whole genome shotgun (WGS) entry which is preliminary data.</text>
</comment>
<keyword evidence="3" id="KW-1185">Reference proteome</keyword>
<reference evidence="2 3" key="1">
    <citation type="submission" date="2023-10" db="EMBL/GenBank/DDBJ databases">
        <title>Draft genome sequence of Xylaria bambusicola isolate GMP-LS, the root and basal stem rot pathogen of sugarcane in Indonesia.</title>
        <authorList>
            <person name="Selvaraj P."/>
            <person name="Muralishankar V."/>
            <person name="Muruganantham S."/>
            <person name="Sp S."/>
            <person name="Haryani S."/>
            <person name="Lau K.J.X."/>
            <person name="Naqvi N.I."/>
        </authorList>
    </citation>
    <scope>NUCLEOTIDE SEQUENCE [LARGE SCALE GENOMIC DNA]</scope>
    <source>
        <strain evidence="2">GMP-LS</strain>
    </source>
</reference>
<dbReference type="PANTHER" id="PTHR40619:SF3">
    <property type="entry name" value="FUNGAL STAND N-TERMINAL GOODBYE DOMAIN-CONTAINING PROTEIN"/>
    <property type="match status" value="1"/>
</dbReference>
<dbReference type="PANTHER" id="PTHR40619">
    <property type="entry name" value="FUNGAL STAND N-TERMINAL GOODBYE DOMAIN-CONTAINING PROTEIN"/>
    <property type="match status" value="1"/>
</dbReference>
<proteinExistence type="predicted"/>
<evidence type="ECO:0000256" key="1">
    <source>
        <dbReference type="SAM" id="Coils"/>
    </source>
</evidence>
<organism evidence="2 3">
    <name type="scientific">Xylaria bambusicola</name>
    <dbReference type="NCBI Taxonomy" id="326684"/>
    <lineage>
        <taxon>Eukaryota</taxon>
        <taxon>Fungi</taxon>
        <taxon>Dikarya</taxon>
        <taxon>Ascomycota</taxon>
        <taxon>Pezizomycotina</taxon>
        <taxon>Sordariomycetes</taxon>
        <taxon>Xylariomycetidae</taxon>
        <taxon>Xylariales</taxon>
        <taxon>Xylariaceae</taxon>
        <taxon>Xylaria</taxon>
    </lineage>
</organism>
<sequence>MSDPGSIPQLHRQPVAVDFIDRRLARFHHAFIQHHYKYNSKLDRYVSSSYLAPAKMPVEENKPHPKAGEIPSPPEIMLSMRFWEKVLPNAMVRLKSCEVPKGRKSTAYNIRDLESWDEIYSQLETCRMKYLDDQGWPKKVKRGWRKFSENIGPVQASWDLIPDIDYLTPIRGVVDCVFDAIKRASDTRQQVLQGLDKLDSMFRDIELFLIVFPTDHSILEAGTELVVSVLVAVEKLIEFYIKSRGRKAVSSFFQGEDYEKDVISSLGDLMTKSEALRYEATKADMSQSAENWRLAEQRHEELRRTLNDGRIEILQRQASLKAQGEETADRVNSVYNLLVEYERNQQERNAALQKRNEELEKSFSDLKLINYNLQRAITPIAYSNSRNDWRAQQEDLWAILSAFSFEEEDMQRTTEKQERLPLSERATTEGLISSPRFREWMVSPISRELLVQGNLTSDRQISALSAFCSTFTAAIRERPKYISLVHFCGLHADLASDADAGAPGMIMSFIAQLLWQWDFDIALLQQYVDLSWVEYSEDPSWNDLCTLLKSLIQQLPTTQTVFFVIDGAYHYENNCHVDAFVDSMAAILDTTLDDAVGATVKVLVTSPCRTTETRQGFHDDAVLLLIGEPAASLDISPRRFQHQVARAFDTS</sequence>